<dbReference type="AlphaFoldDB" id="V6KW44"/>
<dbReference type="GO" id="GO:0016651">
    <property type="term" value="F:oxidoreductase activity, acting on NAD(P)H"/>
    <property type="evidence" value="ECO:0007669"/>
    <property type="project" value="TreeGrafter"/>
</dbReference>
<dbReference type="PANTHER" id="PTHR43557">
    <property type="entry name" value="APOPTOSIS-INDUCING FACTOR 1"/>
    <property type="match status" value="1"/>
</dbReference>
<dbReference type="PANTHER" id="PTHR43557:SF2">
    <property type="entry name" value="RIESKE DOMAIN-CONTAINING PROTEIN-RELATED"/>
    <property type="match status" value="1"/>
</dbReference>
<name>V6KW44_STRRC</name>
<dbReference type="STRING" id="1352936.M878_02075"/>
<dbReference type="PRINTS" id="PR00411">
    <property type="entry name" value="PNDRDTASEI"/>
</dbReference>
<feature type="domain" description="FAD/NAD(P)-binding" evidence="6">
    <location>
        <begin position="74"/>
        <end position="217"/>
    </location>
</feature>
<organism evidence="7 8">
    <name type="scientific">Streptomyces roseochromogenus subsp. oscitans DS 12.976</name>
    <dbReference type="NCBI Taxonomy" id="1352936"/>
    <lineage>
        <taxon>Bacteria</taxon>
        <taxon>Bacillati</taxon>
        <taxon>Actinomycetota</taxon>
        <taxon>Actinomycetes</taxon>
        <taxon>Kitasatosporales</taxon>
        <taxon>Streptomycetaceae</taxon>
        <taxon>Streptomyces</taxon>
    </lineage>
</organism>
<dbReference type="HOGENOM" id="CLU_003291_4_0_11"/>
<evidence type="ECO:0000313" key="8">
    <source>
        <dbReference type="Proteomes" id="UP000017984"/>
    </source>
</evidence>
<feature type="compositionally biased region" description="Basic residues" evidence="5">
    <location>
        <begin position="346"/>
        <end position="367"/>
    </location>
</feature>
<dbReference type="SUPFAM" id="SSF55424">
    <property type="entry name" value="FAD/NAD-linked reductases, dimerisation (C-terminal) domain"/>
    <property type="match status" value="1"/>
</dbReference>
<reference evidence="7 8" key="1">
    <citation type="journal article" date="2014" name="Genome Announc.">
        <title>Draft Genome Sequence of Streptomyces roseochromogenes subsp. oscitans DS 12.976, Producer of the Aminocoumarin Antibiotic Clorobiocin.</title>
        <authorList>
            <person name="Ruckert C."/>
            <person name="Kalinowski J."/>
            <person name="Heide L."/>
            <person name="Apel A.K."/>
        </authorList>
    </citation>
    <scope>NUCLEOTIDE SEQUENCE [LARGE SCALE GENOMIC DNA]</scope>
    <source>
        <strain evidence="7 8">DS 12.976</strain>
    </source>
</reference>
<dbReference type="EMBL" id="AWQX01000010">
    <property type="protein sequence ID" value="EST36390.1"/>
    <property type="molecule type" value="Genomic_DNA"/>
</dbReference>
<dbReference type="PATRIC" id="fig|1352936.5.peg.461"/>
<dbReference type="InterPro" id="IPR036188">
    <property type="entry name" value="FAD/NAD-bd_sf"/>
</dbReference>
<comment type="caution">
    <text evidence="7">The sequence shown here is derived from an EMBL/GenBank/DDBJ whole genome shotgun (WGS) entry which is preliminary data.</text>
</comment>
<gene>
    <name evidence="7" type="ORF">M878_02075</name>
</gene>
<dbReference type="Gene3D" id="3.30.390.30">
    <property type="match status" value="1"/>
</dbReference>
<dbReference type="Proteomes" id="UP000017984">
    <property type="component" value="Chromosome"/>
</dbReference>
<evidence type="ECO:0000256" key="2">
    <source>
        <dbReference type="ARBA" id="ARBA00022630"/>
    </source>
</evidence>
<evidence type="ECO:0000256" key="5">
    <source>
        <dbReference type="SAM" id="MobiDB-lite"/>
    </source>
</evidence>
<dbReference type="Gene3D" id="3.50.50.60">
    <property type="entry name" value="FAD/NAD(P)-binding domain"/>
    <property type="match status" value="3"/>
</dbReference>
<dbReference type="GO" id="GO:0005737">
    <property type="term" value="C:cytoplasm"/>
    <property type="evidence" value="ECO:0007669"/>
    <property type="project" value="TreeGrafter"/>
</dbReference>
<sequence>MFDQRDDDGIVILLDAEPLADQHAAVREAASVSPAAGLSTVEALRRKGYQGTLTALGTERTKLRSELQLAFLEAEFVLGDPADSLESATRTVRTASGRRLSADAVVVATGVRPRELPGQAGPAGVHVLRTVDDAVALRADLRAGARVVVVGDGVRGAEIAATARTMGADVTLAGPGRAAMAAQLGPRVAGLLADLHTEHGVRLRLGTTVGRLTVHQHAVWSAGSGPVLDNGVVCDATSRAAEGIYAVGDVSRWHHDAMGSLLRLEIRTNATEQAGVAAANILGAQQSYTPISYVRTDQFDARIQVYGVPPADAEVCVVEGDEGDRRFVALHRQGGRVRRRGDAPSRRRGRRRGRGRRGRSVPGRGHRGYGPGRCPGRCAA</sequence>
<dbReference type="Pfam" id="PF07992">
    <property type="entry name" value="Pyr_redox_2"/>
    <property type="match status" value="1"/>
</dbReference>
<protein>
    <recommendedName>
        <fullName evidence="6">FAD/NAD(P)-binding domain-containing protein</fullName>
    </recommendedName>
</protein>
<dbReference type="InterPro" id="IPR016156">
    <property type="entry name" value="FAD/NAD-linked_Rdtase_dimer_sf"/>
</dbReference>
<evidence type="ECO:0000256" key="3">
    <source>
        <dbReference type="ARBA" id="ARBA00022827"/>
    </source>
</evidence>
<dbReference type="RefSeq" id="WP_023544447.1">
    <property type="nucleotide sequence ID" value="NZ_CM002285.1"/>
</dbReference>
<evidence type="ECO:0000256" key="1">
    <source>
        <dbReference type="ARBA" id="ARBA00001974"/>
    </source>
</evidence>
<evidence type="ECO:0000259" key="6">
    <source>
        <dbReference type="Pfam" id="PF07992"/>
    </source>
</evidence>
<keyword evidence="3" id="KW-0274">FAD</keyword>
<dbReference type="PRINTS" id="PR00368">
    <property type="entry name" value="FADPNR"/>
</dbReference>
<keyword evidence="8" id="KW-1185">Reference proteome</keyword>
<dbReference type="SUPFAM" id="SSF51905">
    <property type="entry name" value="FAD/NAD(P)-binding domain"/>
    <property type="match status" value="2"/>
</dbReference>
<evidence type="ECO:0000256" key="4">
    <source>
        <dbReference type="ARBA" id="ARBA00023002"/>
    </source>
</evidence>
<dbReference type="InterPro" id="IPR050446">
    <property type="entry name" value="FAD-oxidoreductase/Apoptosis"/>
</dbReference>
<accession>V6KW44</accession>
<keyword evidence="4" id="KW-0560">Oxidoreductase</keyword>
<dbReference type="InterPro" id="IPR023753">
    <property type="entry name" value="FAD/NAD-binding_dom"/>
</dbReference>
<feature type="region of interest" description="Disordered" evidence="5">
    <location>
        <begin position="334"/>
        <end position="380"/>
    </location>
</feature>
<evidence type="ECO:0000313" key="7">
    <source>
        <dbReference type="EMBL" id="EST36390.1"/>
    </source>
</evidence>
<proteinExistence type="predicted"/>
<comment type="cofactor">
    <cofactor evidence="1">
        <name>FAD</name>
        <dbReference type="ChEBI" id="CHEBI:57692"/>
    </cofactor>
</comment>
<keyword evidence="2" id="KW-0285">Flavoprotein</keyword>